<sequence>MAIPNLSKLLAQVTDIVERAGVLLSEEWSRAEGPRGQGDKAVVDVEIENILRPELLNLLSCDFWGEETERLFTGHAWCWVVDPNDGTSDFLKGLKGSAISVGLLCESIPVLGVVCAPITPEGLADCIGWAEGIPHLIRNGQSVNVRLADKQLSSGSTIMVSAAAVNKPELNRDLCAPGRFHAMPSIAYRLARVAADDGVCGISLYPVSAHDVVAGHALLRGAGGVLLDENGVTIRYSSEANMANVSKRCFGGSPSACYELAAREWDRVLYT</sequence>
<evidence type="ECO:0000256" key="1">
    <source>
        <dbReference type="ARBA" id="ARBA00009759"/>
    </source>
</evidence>
<dbReference type="Gene3D" id="3.30.540.10">
    <property type="entry name" value="Fructose-1,6-Bisphosphatase, subunit A, domain 1"/>
    <property type="match status" value="1"/>
</dbReference>
<proteinExistence type="inferred from homology"/>
<evidence type="ECO:0000313" key="4">
    <source>
        <dbReference type="Proteomes" id="UP000501367"/>
    </source>
</evidence>
<protein>
    <submittedName>
        <fullName evidence="3">Inositol monophosphatase</fullName>
    </submittedName>
</protein>
<dbReference type="Gene3D" id="3.40.190.80">
    <property type="match status" value="1"/>
</dbReference>
<dbReference type="GO" id="GO:0007165">
    <property type="term" value="P:signal transduction"/>
    <property type="evidence" value="ECO:0007669"/>
    <property type="project" value="TreeGrafter"/>
</dbReference>
<dbReference type="PANTHER" id="PTHR20854:SF4">
    <property type="entry name" value="INOSITOL-1-MONOPHOSPHATASE-RELATED"/>
    <property type="match status" value="1"/>
</dbReference>
<gene>
    <name evidence="3" type="ORF">HGP31_25915</name>
</gene>
<keyword evidence="2" id="KW-0460">Magnesium</keyword>
<feature type="binding site" evidence="2">
    <location>
        <position position="82"/>
    </location>
    <ligand>
        <name>Mg(2+)</name>
        <dbReference type="ChEBI" id="CHEBI:18420"/>
        <label>1</label>
        <note>catalytic</note>
    </ligand>
</feature>
<dbReference type="EMBL" id="CP051487">
    <property type="protein sequence ID" value="QJC81566.1"/>
    <property type="molecule type" value="Genomic_DNA"/>
</dbReference>
<comment type="cofactor">
    <cofactor evidence="2">
        <name>Mg(2+)</name>
        <dbReference type="ChEBI" id="CHEBI:18420"/>
    </cofactor>
</comment>
<dbReference type="SUPFAM" id="SSF56655">
    <property type="entry name" value="Carbohydrate phosphatase"/>
    <property type="match status" value="1"/>
</dbReference>
<keyword evidence="2" id="KW-0479">Metal-binding</keyword>
<dbReference type="PANTHER" id="PTHR20854">
    <property type="entry name" value="INOSITOL MONOPHOSPHATASE"/>
    <property type="match status" value="1"/>
</dbReference>
<evidence type="ECO:0000256" key="2">
    <source>
        <dbReference type="PIRSR" id="PIRSR600760-2"/>
    </source>
</evidence>
<dbReference type="Pfam" id="PF00459">
    <property type="entry name" value="Inositol_P"/>
    <property type="match status" value="1"/>
</dbReference>
<feature type="binding site" evidence="2">
    <location>
        <position position="85"/>
    </location>
    <ligand>
        <name>Mg(2+)</name>
        <dbReference type="ChEBI" id="CHEBI:18420"/>
        <label>1</label>
        <note>catalytic</note>
    </ligand>
</feature>
<dbReference type="PRINTS" id="PR00377">
    <property type="entry name" value="IMPHPHTASES"/>
</dbReference>
<dbReference type="GeneID" id="72197064"/>
<accession>A0AAE7DGI3</accession>
<dbReference type="RefSeq" id="WP_168758923.1">
    <property type="nucleotide sequence ID" value="NZ_CP051487.1"/>
</dbReference>
<reference evidence="3 4" key="1">
    <citation type="submission" date="2020-04" db="EMBL/GenBank/DDBJ databases">
        <authorList>
            <person name="Yao Y."/>
            <person name="He Z."/>
        </authorList>
    </citation>
    <scope>NUCLEOTIDE SEQUENCE [LARGE SCALE GENOMIC DNA]</scope>
    <source>
        <strain evidence="3 4">CY-1</strain>
    </source>
</reference>
<feature type="binding site" evidence="2">
    <location>
        <position position="211"/>
    </location>
    <ligand>
        <name>Mg(2+)</name>
        <dbReference type="ChEBI" id="CHEBI:18420"/>
        <label>1</label>
        <note>catalytic</note>
    </ligand>
</feature>
<comment type="similarity">
    <text evidence="1">Belongs to the inositol monophosphatase superfamily.</text>
</comment>
<evidence type="ECO:0000313" key="3">
    <source>
        <dbReference type="EMBL" id="QJC81566.1"/>
    </source>
</evidence>
<dbReference type="GO" id="GO:0006020">
    <property type="term" value="P:inositol metabolic process"/>
    <property type="evidence" value="ECO:0007669"/>
    <property type="project" value="TreeGrafter"/>
</dbReference>
<organism evidence="3 4">
    <name type="scientific">Pseudomonas umsongensis</name>
    <dbReference type="NCBI Taxonomy" id="198618"/>
    <lineage>
        <taxon>Bacteria</taxon>
        <taxon>Pseudomonadati</taxon>
        <taxon>Pseudomonadota</taxon>
        <taxon>Gammaproteobacteria</taxon>
        <taxon>Pseudomonadales</taxon>
        <taxon>Pseudomonadaceae</taxon>
        <taxon>Pseudomonas</taxon>
    </lineage>
</organism>
<name>A0AAE7DGI3_9PSED</name>
<dbReference type="Proteomes" id="UP000501367">
    <property type="component" value="Chromosome"/>
</dbReference>
<dbReference type="InterPro" id="IPR000760">
    <property type="entry name" value="Inositol_monophosphatase-like"/>
</dbReference>
<dbReference type="KEGG" id="pum:HGP31_25915"/>
<dbReference type="GO" id="GO:0046872">
    <property type="term" value="F:metal ion binding"/>
    <property type="evidence" value="ECO:0007669"/>
    <property type="project" value="UniProtKB-KW"/>
</dbReference>
<feature type="binding site" evidence="2">
    <location>
        <position position="66"/>
    </location>
    <ligand>
        <name>Mg(2+)</name>
        <dbReference type="ChEBI" id="CHEBI:18420"/>
        <label>1</label>
        <note>catalytic</note>
    </ligand>
</feature>
<dbReference type="AlphaFoldDB" id="A0AAE7DGI3"/>
<dbReference type="GO" id="GO:0008934">
    <property type="term" value="F:inositol monophosphate 1-phosphatase activity"/>
    <property type="evidence" value="ECO:0007669"/>
    <property type="project" value="TreeGrafter"/>
</dbReference>